<name>A0AAD5YM37_9APHY</name>
<dbReference type="Proteomes" id="UP001212997">
    <property type="component" value="Unassembled WGS sequence"/>
</dbReference>
<evidence type="ECO:0000313" key="3">
    <source>
        <dbReference type="Proteomes" id="UP001212997"/>
    </source>
</evidence>
<sequence length="281" mass="31140">MSFHLRPVQDRSASPSTSTSTASERSPPPHRQTPGLLPPHPASSNRPRRPLSPSSLRDVDLSARDTPRKYPAPPTGHELMALFPPPPPLNFRPGPTSGYFQREERAFFAQAGKEIVRVRIEVDMPQNEGDEPMTLGREGARQRQSPLDQRHSAALLHSPSQTSPTRSLAPMPYPPQTNGRTPRSGPVPIPVQPVFPVPSHGTSQPPLPPNVHPSHSPPVNVIRPGFPNTSPPHEHPRLALPGNQIESMPEDLRDDDESWRRPIPHNQRRRAGKHTKRVVVK</sequence>
<organism evidence="2 3">
    <name type="scientific">Meripilus lineatus</name>
    <dbReference type="NCBI Taxonomy" id="2056292"/>
    <lineage>
        <taxon>Eukaryota</taxon>
        <taxon>Fungi</taxon>
        <taxon>Dikarya</taxon>
        <taxon>Basidiomycota</taxon>
        <taxon>Agaricomycotina</taxon>
        <taxon>Agaricomycetes</taxon>
        <taxon>Polyporales</taxon>
        <taxon>Meripilaceae</taxon>
        <taxon>Meripilus</taxon>
    </lineage>
</organism>
<feature type="compositionally biased region" description="Basic residues" evidence="1">
    <location>
        <begin position="262"/>
        <end position="281"/>
    </location>
</feature>
<dbReference type="EMBL" id="JANAWD010000005">
    <property type="protein sequence ID" value="KAJ3491929.1"/>
    <property type="molecule type" value="Genomic_DNA"/>
</dbReference>
<feature type="region of interest" description="Disordered" evidence="1">
    <location>
        <begin position="124"/>
        <end position="281"/>
    </location>
</feature>
<accession>A0AAD5YM37</accession>
<feature type="compositionally biased region" description="Acidic residues" evidence="1">
    <location>
        <begin position="248"/>
        <end position="257"/>
    </location>
</feature>
<comment type="caution">
    <text evidence="2">The sequence shown here is derived from an EMBL/GenBank/DDBJ whole genome shotgun (WGS) entry which is preliminary data.</text>
</comment>
<feature type="region of interest" description="Disordered" evidence="1">
    <location>
        <begin position="1"/>
        <end position="85"/>
    </location>
</feature>
<proteinExistence type="predicted"/>
<feature type="compositionally biased region" description="Pro residues" evidence="1">
    <location>
        <begin position="185"/>
        <end position="196"/>
    </location>
</feature>
<feature type="compositionally biased region" description="Basic and acidic residues" evidence="1">
    <location>
        <begin position="57"/>
        <end position="68"/>
    </location>
</feature>
<evidence type="ECO:0000256" key="1">
    <source>
        <dbReference type="SAM" id="MobiDB-lite"/>
    </source>
</evidence>
<evidence type="ECO:0000313" key="2">
    <source>
        <dbReference type="EMBL" id="KAJ3491929.1"/>
    </source>
</evidence>
<keyword evidence="3" id="KW-1185">Reference proteome</keyword>
<dbReference type="AlphaFoldDB" id="A0AAD5YM37"/>
<protein>
    <submittedName>
        <fullName evidence="2">Uncharacterized protein</fullName>
    </submittedName>
</protein>
<gene>
    <name evidence="2" type="ORF">NLI96_g371</name>
</gene>
<feature type="compositionally biased region" description="Low complexity" evidence="1">
    <location>
        <begin position="11"/>
        <end position="25"/>
    </location>
</feature>
<reference evidence="2" key="1">
    <citation type="submission" date="2022-07" db="EMBL/GenBank/DDBJ databases">
        <title>Genome Sequence of Physisporinus lineatus.</title>
        <authorList>
            <person name="Buettner E."/>
        </authorList>
    </citation>
    <scope>NUCLEOTIDE SEQUENCE</scope>
    <source>
        <strain evidence="2">VT162</strain>
    </source>
</reference>